<comment type="caution">
    <text evidence="1">The sequence shown here is derived from an EMBL/GenBank/DDBJ whole genome shotgun (WGS) entry which is preliminary data.</text>
</comment>
<dbReference type="EMBL" id="DVJI01000002">
    <property type="protein sequence ID" value="HIS70413.1"/>
    <property type="molecule type" value="Genomic_DNA"/>
</dbReference>
<sequence length="110" mass="12900">MSVYSFTIPDENGEETYIDLCSYYSHTDPKNSYVAYELYIDDEMIARAIKPIFDRKPANPRQKKISTLTMAEKLETLLALCSKKIIQQEYNSHSQHMLKTFMNEHNQNIN</sequence>
<evidence type="ECO:0000313" key="2">
    <source>
        <dbReference type="Proteomes" id="UP000886742"/>
    </source>
</evidence>
<proteinExistence type="predicted"/>
<reference evidence="1" key="1">
    <citation type="submission" date="2020-10" db="EMBL/GenBank/DDBJ databases">
        <authorList>
            <person name="Gilroy R."/>
        </authorList>
    </citation>
    <scope>NUCLEOTIDE SEQUENCE</scope>
    <source>
        <strain evidence="1">ChiGjej3B3-5194</strain>
    </source>
</reference>
<dbReference type="Proteomes" id="UP000886742">
    <property type="component" value="Unassembled WGS sequence"/>
</dbReference>
<protein>
    <submittedName>
        <fullName evidence="1">Uncharacterized protein</fullName>
    </submittedName>
</protein>
<gene>
    <name evidence="1" type="ORF">IAD02_00270</name>
</gene>
<dbReference type="AlphaFoldDB" id="A0A9D1FG73"/>
<evidence type="ECO:0000313" key="1">
    <source>
        <dbReference type="EMBL" id="HIS70413.1"/>
    </source>
</evidence>
<reference evidence="1" key="2">
    <citation type="journal article" date="2021" name="PeerJ">
        <title>Extensive microbial diversity within the chicken gut microbiome revealed by metagenomics and culture.</title>
        <authorList>
            <person name="Gilroy R."/>
            <person name="Ravi A."/>
            <person name="Getino M."/>
            <person name="Pursley I."/>
            <person name="Horton D.L."/>
            <person name="Alikhan N.F."/>
            <person name="Baker D."/>
            <person name="Gharbi K."/>
            <person name="Hall N."/>
            <person name="Watson M."/>
            <person name="Adriaenssens E.M."/>
            <person name="Foster-Nyarko E."/>
            <person name="Jarju S."/>
            <person name="Secka A."/>
            <person name="Antonio M."/>
            <person name="Oren A."/>
            <person name="Chaudhuri R.R."/>
            <person name="La Ragione R."/>
            <person name="Hildebrand F."/>
            <person name="Pallen M.J."/>
        </authorList>
    </citation>
    <scope>NUCLEOTIDE SEQUENCE</scope>
    <source>
        <strain evidence="1">ChiGjej3B3-5194</strain>
    </source>
</reference>
<organism evidence="1 2">
    <name type="scientific">Candidatus Enterousia intestinigallinarum</name>
    <dbReference type="NCBI Taxonomy" id="2840790"/>
    <lineage>
        <taxon>Bacteria</taxon>
        <taxon>Pseudomonadati</taxon>
        <taxon>Pseudomonadota</taxon>
        <taxon>Alphaproteobacteria</taxon>
        <taxon>Candidatus Enterousia</taxon>
    </lineage>
</organism>
<name>A0A9D1FG73_9PROT</name>
<accession>A0A9D1FG73</accession>